<comment type="subcellular location">
    <subcellularLocation>
        <location evidence="1">Membrane</location>
        <topology evidence="1">Multi-pass membrane protein</topology>
    </subcellularLocation>
</comment>
<reference evidence="6 7" key="1">
    <citation type="journal article" date="2018" name="Front. Microbiol.">
        <title>Genome-Wide Analysis of Corynespora cassiicola Leaf Fall Disease Putative Effectors.</title>
        <authorList>
            <person name="Lopez D."/>
            <person name="Ribeiro S."/>
            <person name="Label P."/>
            <person name="Fumanal B."/>
            <person name="Venisse J.S."/>
            <person name="Kohler A."/>
            <person name="de Oliveira R.R."/>
            <person name="Labutti K."/>
            <person name="Lipzen A."/>
            <person name="Lail K."/>
            <person name="Bauer D."/>
            <person name="Ohm R.A."/>
            <person name="Barry K.W."/>
            <person name="Spatafora J."/>
            <person name="Grigoriev I.V."/>
            <person name="Martin F.M."/>
            <person name="Pujade-Renaud V."/>
        </authorList>
    </citation>
    <scope>NUCLEOTIDE SEQUENCE [LARGE SCALE GENOMIC DNA]</scope>
    <source>
        <strain evidence="6 7">Philippines</strain>
    </source>
</reference>
<sequence length="529" mass="58844">MRERQQRDSSLISGSVYLITSNGTTISLPIPSESRHDPLNWTEKKRWLAFFVVSLGVYTGVSPLQGASLTLNGIAIEFLKDDIAPFSIQTLVNFPTLFMGIGALLWVPLTYAVGRRPIFILAALLLFIACTGAAFSTTFFQLLGCLCLATLSEGFTFTVLLLIIIDLTFIHQRPLVLASVFSVNTFLSQLTLSFMPFITNNGIEWRRFYYIWALASGMAFLAVLFLFPETYFKRPAVAYDGRVFVQTASEKVAIYEDDASIYNKELPDAPARRFGDMVREQFYCARSSRLSWQSMLMCFPQIFVCFFNPLIIVACMAFAANFISVGFMAGSISLVLSLPPYALSTSQFFVVNMSAAVGYLVGCPFGAVLLFRVLRILARKNKGVREAEHYLVGYIIPIAAGALSILLYGLAIESRWHYSVHAFTWGLASFSFAAVATTTFLWITEAFPRWAAPAVAVIAIGGYCSTFAVSFGFDIWVKEQGVKTLCIGLMVSQMVTGLVLMPAVFWGKSLRQRIHGRWAERREGALRPF</sequence>
<evidence type="ECO:0000313" key="6">
    <source>
        <dbReference type="EMBL" id="PSN75480.1"/>
    </source>
</evidence>
<dbReference type="PANTHER" id="PTHR23502">
    <property type="entry name" value="MAJOR FACILITATOR SUPERFAMILY"/>
    <property type="match status" value="1"/>
</dbReference>
<name>A0A2T2PCV4_CORCC</name>
<feature type="transmembrane region" description="Helical" evidence="5">
    <location>
        <begin position="391"/>
        <end position="411"/>
    </location>
</feature>
<feature type="transmembrane region" description="Helical" evidence="5">
    <location>
        <begin position="209"/>
        <end position="227"/>
    </location>
</feature>
<dbReference type="Proteomes" id="UP000240883">
    <property type="component" value="Unassembled WGS sequence"/>
</dbReference>
<dbReference type="SUPFAM" id="SSF103473">
    <property type="entry name" value="MFS general substrate transporter"/>
    <property type="match status" value="1"/>
</dbReference>
<dbReference type="AlphaFoldDB" id="A0A2T2PCV4"/>
<dbReference type="GO" id="GO:0005886">
    <property type="term" value="C:plasma membrane"/>
    <property type="evidence" value="ECO:0007669"/>
    <property type="project" value="TreeGrafter"/>
</dbReference>
<dbReference type="GO" id="GO:0022857">
    <property type="term" value="F:transmembrane transporter activity"/>
    <property type="evidence" value="ECO:0007669"/>
    <property type="project" value="InterPro"/>
</dbReference>
<feature type="transmembrane region" description="Helical" evidence="5">
    <location>
        <begin position="349"/>
        <end position="371"/>
    </location>
</feature>
<dbReference type="OrthoDB" id="268400at2759"/>
<feature type="transmembrane region" description="Helical" evidence="5">
    <location>
        <begin position="485"/>
        <end position="507"/>
    </location>
</feature>
<dbReference type="EMBL" id="KZ678128">
    <property type="protein sequence ID" value="PSN75480.1"/>
    <property type="molecule type" value="Genomic_DNA"/>
</dbReference>
<evidence type="ECO:0000256" key="1">
    <source>
        <dbReference type="ARBA" id="ARBA00004141"/>
    </source>
</evidence>
<accession>A0A2T2PCV4</accession>
<feature type="transmembrane region" description="Helical" evidence="5">
    <location>
        <begin position="175"/>
        <end position="197"/>
    </location>
</feature>
<feature type="transmembrane region" description="Helical" evidence="5">
    <location>
        <begin position="118"/>
        <end position="135"/>
    </location>
</feature>
<evidence type="ECO:0000313" key="7">
    <source>
        <dbReference type="Proteomes" id="UP000240883"/>
    </source>
</evidence>
<keyword evidence="3 5" id="KW-1133">Transmembrane helix</keyword>
<dbReference type="PANTHER" id="PTHR23502:SF160">
    <property type="entry name" value="MAJOR FACILITATOR SUPERFAMILY (MFS) PROFILE DOMAIN-CONTAINING PROTEIN-RELATED"/>
    <property type="match status" value="1"/>
</dbReference>
<feature type="transmembrane region" description="Helical" evidence="5">
    <location>
        <begin position="296"/>
        <end position="329"/>
    </location>
</feature>
<dbReference type="InterPro" id="IPR036259">
    <property type="entry name" value="MFS_trans_sf"/>
</dbReference>
<gene>
    <name evidence="6" type="ORF">BS50DRAFT_606536</name>
</gene>
<keyword evidence="7" id="KW-1185">Reference proteome</keyword>
<proteinExistence type="predicted"/>
<organism evidence="6 7">
    <name type="scientific">Corynespora cassiicola Philippines</name>
    <dbReference type="NCBI Taxonomy" id="1448308"/>
    <lineage>
        <taxon>Eukaryota</taxon>
        <taxon>Fungi</taxon>
        <taxon>Dikarya</taxon>
        <taxon>Ascomycota</taxon>
        <taxon>Pezizomycotina</taxon>
        <taxon>Dothideomycetes</taxon>
        <taxon>Pleosporomycetidae</taxon>
        <taxon>Pleosporales</taxon>
        <taxon>Corynesporascaceae</taxon>
        <taxon>Corynespora</taxon>
    </lineage>
</organism>
<dbReference type="InterPro" id="IPR011701">
    <property type="entry name" value="MFS"/>
</dbReference>
<dbReference type="Gene3D" id="1.20.1250.20">
    <property type="entry name" value="MFS general substrate transporter like domains"/>
    <property type="match status" value="1"/>
</dbReference>
<keyword evidence="4 5" id="KW-0472">Membrane</keyword>
<evidence type="ECO:0000256" key="3">
    <source>
        <dbReference type="ARBA" id="ARBA00022989"/>
    </source>
</evidence>
<dbReference type="Pfam" id="PF07690">
    <property type="entry name" value="MFS_1"/>
    <property type="match status" value="1"/>
</dbReference>
<feature type="transmembrane region" description="Helical" evidence="5">
    <location>
        <begin position="86"/>
        <end position="106"/>
    </location>
</feature>
<feature type="transmembrane region" description="Helical" evidence="5">
    <location>
        <begin position="450"/>
        <end position="473"/>
    </location>
</feature>
<evidence type="ECO:0000256" key="4">
    <source>
        <dbReference type="ARBA" id="ARBA00023136"/>
    </source>
</evidence>
<evidence type="ECO:0000256" key="5">
    <source>
        <dbReference type="SAM" id="Phobius"/>
    </source>
</evidence>
<keyword evidence="2 5" id="KW-0812">Transmembrane</keyword>
<protein>
    <submittedName>
        <fullName evidence="6">MFS general substrate transporter</fullName>
    </submittedName>
</protein>
<feature type="transmembrane region" description="Helical" evidence="5">
    <location>
        <begin position="47"/>
        <end position="66"/>
    </location>
</feature>
<feature type="transmembrane region" description="Helical" evidence="5">
    <location>
        <begin position="141"/>
        <end position="163"/>
    </location>
</feature>
<feature type="transmembrane region" description="Helical" evidence="5">
    <location>
        <begin position="423"/>
        <end position="443"/>
    </location>
</feature>
<evidence type="ECO:0000256" key="2">
    <source>
        <dbReference type="ARBA" id="ARBA00022692"/>
    </source>
</evidence>
<dbReference type="STRING" id="1448308.A0A2T2PCV4"/>